<dbReference type="InterPro" id="IPR043136">
    <property type="entry name" value="B30.2/SPRY_sf"/>
</dbReference>
<sequence>MALLWLRFLVEETSFLEMLEYRLAVDGCEPDGLMGAGMPGPMLWRMFCLLVLQVGVAGDQLQHRCIEAVQHSAWVILKCAMDQIPFVTVEGHQTPSRSPVVGTACIKQLEVSSAADGMDALLDLLSDEAWEPQDNHPHITIYVAAGMEPQKVWLWMPSDRDGSRQALQVKLLAGKTVESLDVLATLSFRSHEDVRDAFSPAEDLSIEGDLLLVGQSHSLPGLDKAEVIQLRFQQLANVKSTLSPAGREHASLKVYGLRLEALPRITPISDTSSTIHLQELCESLMSAALDSAPLRSCMQAHGREWLPLLMGTLQMPSVPAPAGLGRGGEGGECAAQESVVPLIPLLLQGAAPDLCTSVIQTLLHLIHVCSPEALLLPPSVNTSNAVNTANAAPSLKLRHSLISMLRRQVLGDRQDFMLMTEMKQRLVHMCEVLTTGEQGRATAAAVASVLPVVLILGGFTDGLAGSTVNPPVPHEADFEKHPSTKLFLSEIVPPMLLLSKAVYALRGRLSVGLLLLRSRVVKAGWELLGMREGKNVIVQLVQQHPALLANILTAATRLCEVSLASSLESLAARNIALCTLGGEVLLEKPGELPPHTTGDEEPPLSSFLWAADAEGGAEGNGRQQQKGCQVMQGWLHKRAVHHLEAELQDLDPNLLLDPDPELETLMLKEKSQALTSSEVRSSKASGRWLEESLQASPLQMGSPKALAEDFRDTEEALFTYCARLTLLLILSRYPEAAEHASSKALMAALRPLFLRSDHGASGATVAPRQLLRLESCAEAHLGQLEDIFQTWAEQPGRDMRELETLCMQELRAMQPVAGEGARADSGLIHVLSVESALPQHIQSLQSPRRLVARRISIWQASALQVTFHPCCFTETERAALMIYDTEEAWHTGKPPLRECVGGAGSTCWRSPLLVPGSSLVYVFTAGKQRQDWKYLFHVEALGKHGKPLAVRSILVEGVLPDKQKALAGEETLRVHTEPTSETGTLGATAQGLTLQFHPSCTIEKPEQELILAGAQYGGAVGSPQWPAYATIKGGELDCCFHCTKQKSCIFKWRFALKVAALTAESSALLSEASAATHIAAPAAFVHWLLLNMLNKGHLAAHCQAAFKTGCFLDKAITVLRQLVINPDLNPGLRTTLLRTLSLVLQNTREKLPSSSFSRALWSVARFQHRIELPIIGTYSCRSSSLLSALCEAASSDDGQKISNDGASNAEPGDIHSAYSRLWSMTRSMSAGTSLPHWVRERLKTRRRSRCNVVAWGLPVFEHCGDGCSMTSHSATFSRRATALCNRQIMRNTGVHTIEFKIDEGRQILVGVASPDYHTDTYLGDDPIKAAWGYMNSGRVRSMCAWTHHRLEVYGEGDIITVKLDTHRGKLQYFINGAPQQAELPIAVWPVVFAAGGSRMGATTIINATHESNGPEDPPPHITDTDDGWVLPPSPQAALDNTQGWDLEADTQLLAYAAECAHEHKVDLTHFDPELLNSHKDLLYAPPAPALATALAGSRSLRRQQTMGIRQTYSLSEEPSQLQHIALLTRLERCSSLPASLPASLSATLAPAMPPSSKSSGSGSGSGSNSGCHNSPRRRSSNMIGRMASLHLSATIRYQKLTDKGPDALMGRLAVLQLHNSLWRECLPFVADSWLCRELKCSKLRLFPETKARSHDLALSLTAQSGSVPSVVVNRAMTGTKASMSATGSGTLTLFRQLFDKLDLTEMSKELHSNALVLFVECPNKWRQYGRNMDKWVPNPAANSRLHLRMFRFLGSVMGGCIRTKNVLALDLPPLFWKTLLQEPVCLEDLANIDERFVCLLESIRRIPDQEGWTKAQHARGHRLRYVVEDCRGQMQPLRPEGTKCAVSSRWREQYCQDALEYRLGEGDSQVAAIREGVLRAVPELVLELMTWQQMEKAVCGKPEIDVEMLRRVTTVNLPEESVLIRWFWNVLYSFSNEDRAAFLSFACGRSRLPTHNHGTLLTINADHRGDEYFPTSHTCSRSIDLPLYTTEDTLRERLIYAIHNCREIDADCAIGHWEGMGAHLENKPEEEEPDRAPSPDLEPEGVQSFGISLYGVEQAEGDTTTATEAHQEERAIERRYTESMDSDSSSTDGSDLRSSAFGRLIPGIQSPYLESGEVGPPRMENLSAPTRQGAGPFGASAAFNDPNFGPFGHSLYSTSGGSAESAEDSFWARLVHGQQSGSYPPRS</sequence>
<keyword evidence="1 2" id="KW-0833">Ubl conjugation pathway</keyword>
<comment type="caution">
    <text evidence="5">The sequence shown here is derived from an EMBL/GenBank/DDBJ whole genome shotgun (WGS) entry which is preliminary data.</text>
</comment>
<feature type="active site" description="Glycyl thioester intermediate" evidence="2">
    <location>
        <position position="1979"/>
    </location>
</feature>
<proteinExistence type="predicted"/>
<evidence type="ECO:0000313" key="5">
    <source>
        <dbReference type="EMBL" id="KAK3285645.1"/>
    </source>
</evidence>
<dbReference type="PANTHER" id="PTHR46654:SF1">
    <property type="entry name" value="E3 UBIQUITIN-PROTEIN LIGASE HECTD3"/>
    <property type="match status" value="1"/>
</dbReference>
<feature type="compositionally biased region" description="Basic and acidic residues" evidence="3">
    <location>
        <begin position="2069"/>
        <end position="2082"/>
    </location>
</feature>
<dbReference type="PROSITE" id="PS50237">
    <property type="entry name" value="HECT"/>
    <property type="match status" value="1"/>
</dbReference>
<feature type="compositionally biased region" description="Low complexity" evidence="3">
    <location>
        <begin position="2086"/>
        <end position="2099"/>
    </location>
</feature>
<keyword evidence="6" id="KW-1185">Reference proteome</keyword>
<dbReference type="Proteomes" id="UP001190700">
    <property type="component" value="Unassembled WGS sequence"/>
</dbReference>
<dbReference type="InterPro" id="IPR035983">
    <property type="entry name" value="Hect_E3_ubiquitin_ligase"/>
</dbReference>
<evidence type="ECO:0000313" key="6">
    <source>
        <dbReference type="Proteomes" id="UP001190700"/>
    </source>
</evidence>
<gene>
    <name evidence="5" type="ORF">CYMTET_6764</name>
</gene>
<dbReference type="Pfam" id="PF00622">
    <property type="entry name" value="SPRY"/>
    <property type="match status" value="1"/>
</dbReference>
<dbReference type="InterPro" id="IPR013320">
    <property type="entry name" value="ConA-like_dom_sf"/>
</dbReference>
<name>A0AAE0GWT8_9CHLO</name>
<dbReference type="PANTHER" id="PTHR46654">
    <property type="entry name" value="E3 UBIQUITIN-PROTEIN LIGASE HECTD3"/>
    <property type="match status" value="1"/>
</dbReference>
<evidence type="ECO:0000256" key="3">
    <source>
        <dbReference type="SAM" id="MobiDB-lite"/>
    </source>
</evidence>
<dbReference type="Gene3D" id="3.30.2160.10">
    <property type="entry name" value="Hect, E3 ligase catalytic domain"/>
    <property type="match status" value="1"/>
</dbReference>
<accession>A0AAE0GWT8</accession>
<feature type="region of interest" description="Disordered" evidence="3">
    <location>
        <begin position="2026"/>
        <end position="2046"/>
    </location>
</feature>
<feature type="domain" description="HECT" evidence="4">
    <location>
        <begin position="1703"/>
        <end position="2023"/>
    </location>
</feature>
<organism evidence="5 6">
    <name type="scientific">Cymbomonas tetramitiformis</name>
    <dbReference type="NCBI Taxonomy" id="36881"/>
    <lineage>
        <taxon>Eukaryota</taxon>
        <taxon>Viridiplantae</taxon>
        <taxon>Chlorophyta</taxon>
        <taxon>Pyramimonadophyceae</taxon>
        <taxon>Pyramimonadales</taxon>
        <taxon>Pyramimonadaceae</taxon>
        <taxon>Cymbomonas</taxon>
    </lineage>
</organism>
<dbReference type="Gene3D" id="3.30.2410.10">
    <property type="entry name" value="Hect, E3 ligase catalytic domain"/>
    <property type="match status" value="1"/>
</dbReference>
<evidence type="ECO:0000256" key="2">
    <source>
        <dbReference type="PROSITE-ProRule" id="PRU00104"/>
    </source>
</evidence>
<dbReference type="CDD" id="cd11709">
    <property type="entry name" value="SPRY"/>
    <property type="match status" value="1"/>
</dbReference>
<dbReference type="SMART" id="SM00119">
    <property type="entry name" value="HECTc"/>
    <property type="match status" value="1"/>
</dbReference>
<dbReference type="SUPFAM" id="SSF49899">
    <property type="entry name" value="Concanavalin A-like lectins/glucanases"/>
    <property type="match status" value="1"/>
</dbReference>
<dbReference type="InterPro" id="IPR000569">
    <property type="entry name" value="HECT_dom"/>
</dbReference>
<feature type="region of interest" description="Disordered" evidence="3">
    <location>
        <begin position="1547"/>
        <end position="1579"/>
    </location>
</feature>
<protein>
    <recommendedName>
        <fullName evidence="4">HECT domain-containing protein</fullName>
    </recommendedName>
</protein>
<dbReference type="Gene3D" id="3.90.1750.10">
    <property type="entry name" value="Hect, E3 ligase catalytic domains"/>
    <property type="match status" value="1"/>
</dbReference>
<dbReference type="SUPFAM" id="SSF56204">
    <property type="entry name" value="Hect, E3 ligase catalytic domain"/>
    <property type="match status" value="1"/>
</dbReference>
<reference evidence="5 6" key="1">
    <citation type="journal article" date="2015" name="Genome Biol. Evol.">
        <title>Comparative Genomics of a Bacterivorous Green Alga Reveals Evolutionary Causalities and Consequences of Phago-Mixotrophic Mode of Nutrition.</title>
        <authorList>
            <person name="Burns J.A."/>
            <person name="Paasch A."/>
            <person name="Narechania A."/>
            <person name="Kim E."/>
        </authorList>
    </citation>
    <scope>NUCLEOTIDE SEQUENCE [LARGE SCALE GENOMIC DNA]</scope>
    <source>
        <strain evidence="5 6">PLY_AMNH</strain>
    </source>
</reference>
<dbReference type="Pfam" id="PF00632">
    <property type="entry name" value="HECT"/>
    <property type="match status" value="1"/>
</dbReference>
<feature type="compositionally biased region" description="Low complexity" evidence="3">
    <location>
        <begin position="1547"/>
        <end position="1560"/>
    </location>
</feature>
<evidence type="ECO:0000259" key="4">
    <source>
        <dbReference type="PROSITE" id="PS50237"/>
    </source>
</evidence>
<dbReference type="InterPro" id="IPR042469">
    <property type="entry name" value="HECTD3"/>
</dbReference>
<evidence type="ECO:0000256" key="1">
    <source>
        <dbReference type="ARBA" id="ARBA00022786"/>
    </source>
</evidence>
<dbReference type="InterPro" id="IPR003877">
    <property type="entry name" value="SPRY_dom"/>
</dbReference>
<feature type="region of interest" description="Disordered" evidence="3">
    <location>
        <begin position="2060"/>
        <end position="2099"/>
    </location>
</feature>
<dbReference type="Gene3D" id="2.60.120.920">
    <property type="match status" value="1"/>
</dbReference>
<dbReference type="EMBL" id="LGRX02001728">
    <property type="protein sequence ID" value="KAK3285645.1"/>
    <property type="molecule type" value="Genomic_DNA"/>
</dbReference>
<dbReference type="GO" id="GO:0004842">
    <property type="term" value="F:ubiquitin-protein transferase activity"/>
    <property type="evidence" value="ECO:0007669"/>
    <property type="project" value="InterPro"/>
</dbReference>